<protein>
    <submittedName>
        <fullName evidence="1">Uncharacterized protein</fullName>
    </submittedName>
</protein>
<comment type="caution">
    <text evidence="1">The sequence shown here is derived from an EMBL/GenBank/DDBJ whole genome shotgun (WGS) entry which is preliminary data.</text>
</comment>
<evidence type="ECO:0000313" key="2">
    <source>
        <dbReference type="Proteomes" id="UP000290921"/>
    </source>
</evidence>
<dbReference type="EMBL" id="QMAP01000002">
    <property type="protein sequence ID" value="RXI50001.1"/>
    <property type="molecule type" value="Genomic_DNA"/>
</dbReference>
<accession>A0A4Q0VFE8</accession>
<proteinExistence type="predicted"/>
<gene>
    <name evidence="1" type="ORF">DP130_03215</name>
</gene>
<dbReference type="Proteomes" id="UP000290921">
    <property type="component" value="Unassembled WGS sequence"/>
</dbReference>
<name>A0A4Q0VFE8_CLOTA</name>
<sequence length="63" mass="7467">MEKCYSEHGDLLKKCYANFNEKFMEVVPDACLYYIDEPGLEDSIKRALFRNEIISLYKILIEL</sequence>
<evidence type="ECO:0000313" key="1">
    <source>
        <dbReference type="EMBL" id="RXI50001.1"/>
    </source>
</evidence>
<dbReference type="AlphaFoldDB" id="A0A4Q0VFE8"/>
<organism evidence="1 2">
    <name type="scientific">Clostridium tetani</name>
    <dbReference type="NCBI Taxonomy" id="1513"/>
    <lineage>
        <taxon>Bacteria</taxon>
        <taxon>Bacillati</taxon>
        <taxon>Bacillota</taxon>
        <taxon>Clostridia</taxon>
        <taxon>Eubacteriales</taxon>
        <taxon>Clostridiaceae</taxon>
        <taxon>Clostridium</taxon>
    </lineage>
</organism>
<reference evidence="1 2" key="1">
    <citation type="submission" date="2018-06" db="EMBL/GenBank/DDBJ databases">
        <title>Genome conservation of Clostridium tetani.</title>
        <authorList>
            <person name="Bruggemann H."/>
            <person name="Popoff M.R."/>
        </authorList>
    </citation>
    <scope>NUCLEOTIDE SEQUENCE [LARGE SCALE GENOMIC DNA]</scope>
    <source>
        <strain evidence="1 2">2017.061</strain>
    </source>
</reference>